<sequence length="249" mass="27945">MNRWRLGTRMSPVVFLMAVISLVVVKSDRIHQEHGDIENVDSVPAVCSRACKEVSINGTATDLFCKKHPELRVVGRCCLNETEHATLVLGLDLHDCNLTEGSLRSAVVDLNRLMYLSLEANPIQNVTEADLTKNTDIMYLCLPPDIPCPGGQDAWRSEDLINNVRICREELNPCKYRNVSCPENSHCVQLGFSLTECLCNEGFHGYKCMNEGTFPTMAFIAGVSIPTVLISIFLWVTQRRYVVRVTKQK</sequence>
<evidence type="ECO:0000256" key="3">
    <source>
        <dbReference type="SAM" id="SignalP"/>
    </source>
</evidence>
<dbReference type="RefSeq" id="XP_012938490.1">
    <property type="nucleotide sequence ID" value="XM_013083036.2"/>
</dbReference>
<keyword evidence="1" id="KW-0245">EGF-like domain</keyword>
<keyword evidence="2" id="KW-0472">Membrane</keyword>
<dbReference type="PROSITE" id="PS01186">
    <property type="entry name" value="EGF_2"/>
    <property type="match status" value="1"/>
</dbReference>
<feature type="signal peptide" evidence="3">
    <location>
        <begin position="1"/>
        <end position="27"/>
    </location>
</feature>
<dbReference type="Proteomes" id="UP000694888">
    <property type="component" value="Unplaced"/>
</dbReference>
<feature type="chain" id="PRO_5046453806" evidence="3">
    <location>
        <begin position="28"/>
        <end position="249"/>
    </location>
</feature>
<organism evidence="5 6">
    <name type="scientific">Aplysia californica</name>
    <name type="common">California sea hare</name>
    <dbReference type="NCBI Taxonomy" id="6500"/>
    <lineage>
        <taxon>Eukaryota</taxon>
        <taxon>Metazoa</taxon>
        <taxon>Spiralia</taxon>
        <taxon>Lophotrochozoa</taxon>
        <taxon>Mollusca</taxon>
        <taxon>Gastropoda</taxon>
        <taxon>Heterobranchia</taxon>
        <taxon>Euthyneura</taxon>
        <taxon>Tectipleura</taxon>
        <taxon>Aplysiida</taxon>
        <taxon>Aplysioidea</taxon>
        <taxon>Aplysiidae</taxon>
        <taxon>Aplysia</taxon>
    </lineage>
</organism>
<comment type="caution">
    <text evidence="1">Lacks conserved residue(s) required for the propagation of feature annotation.</text>
</comment>
<feature type="transmembrane region" description="Helical" evidence="2">
    <location>
        <begin position="217"/>
        <end position="237"/>
    </location>
</feature>
<feature type="disulfide bond" evidence="1">
    <location>
        <begin position="199"/>
        <end position="208"/>
    </location>
</feature>
<accession>A0ABM1A0S5</accession>
<keyword evidence="2" id="KW-0812">Transmembrane</keyword>
<dbReference type="PANTHER" id="PTHR15926:SF1">
    <property type="entry name" value="ALL-TRANS RETINOIC ACID-INDUCED DIFFERENTIATION FACTOR"/>
    <property type="match status" value="1"/>
</dbReference>
<keyword evidence="3" id="KW-0732">Signal</keyword>
<evidence type="ECO:0000256" key="2">
    <source>
        <dbReference type="SAM" id="Phobius"/>
    </source>
</evidence>
<keyword evidence="1" id="KW-1015">Disulfide bond</keyword>
<keyword evidence="2" id="KW-1133">Transmembrane helix</keyword>
<reference evidence="6" key="1">
    <citation type="submission" date="2025-08" db="UniProtKB">
        <authorList>
            <consortium name="RefSeq"/>
        </authorList>
    </citation>
    <scope>IDENTIFICATION</scope>
</reference>
<dbReference type="PANTHER" id="PTHR15926">
    <property type="entry name" value="ALL-TRANS RETINOIC ACID-INDUCED DIFFERENTIATION FACTOR"/>
    <property type="match status" value="1"/>
</dbReference>
<gene>
    <name evidence="6" type="primary">LOC101864623</name>
</gene>
<name>A0ABM1A0S5_APLCA</name>
<dbReference type="PROSITE" id="PS50026">
    <property type="entry name" value="EGF_3"/>
    <property type="match status" value="1"/>
</dbReference>
<dbReference type="PROSITE" id="PS00022">
    <property type="entry name" value="EGF_1"/>
    <property type="match status" value="1"/>
</dbReference>
<dbReference type="GeneID" id="101864623"/>
<evidence type="ECO:0000259" key="4">
    <source>
        <dbReference type="PROSITE" id="PS50026"/>
    </source>
</evidence>
<dbReference type="InterPro" id="IPR042350">
    <property type="entry name" value="ATRAID"/>
</dbReference>
<keyword evidence="5" id="KW-1185">Reference proteome</keyword>
<feature type="domain" description="EGF-like" evidence="4">
    <location>
        <begin position="170"/>
        <end position="209"/>
    </location>
</feature>
<evidence type="ECO:0000256" key="1">
    <source>
        <dbReference type="PROSITE-ProRule" id="PRU00076"/>
    </source>
</evidence>
<dbReference type="InterPro" id="IPR000742">
    <property type="entry name" value="EGF"/>
</dbReference>
<evidence type="ECO:0000313" key="5">
    <source>
        <dbReference type="Proteomes" id="UP000694888"/>
    </source>
</evidence>
<protein>
    <submittedName>
        <fullName evidence="6">All-trans retinoic acid-induced differentiation factor</fullName>
    </submittedName>
</protein>
<evidence type="ECO:0000313" key="6">
    <source>
        <dbReference type="RefSeq" id="XP_012938490.1"/>
    </source>
</evidence>
<proteinExistence type="predicted"/>